<keyword evidence="1" id="KW-0560">Oxidoreductase</keyword>
<evidence type="ECO:0000256" key="1">
    <source>
        <dbReference type="ARBA" id="ARBA00023002"/>
    </source>
</evidence>
<dbReference type="EMBL" id="CP050139">
    <property type="protein sequence ID" value="QIP36197.1"/>
    <property type="molecule type" value="Genomic_DNA"/>
</dbReference>
<dbReference type="Gene3D" id="3.20.20.100">
    <property type="entry name" value="NADP-dependent oxidoreductase domain"/>
    <property type="match status" value="1"/>
</dbReference>
<dbReference type="InterPro" id="IPR023210">
    <property type="entry name" value="NADP_OxRdtase_dom"/>
</dbReference>
<dbReference type="NCBIfam" id="NF007695">
    <property type="entry name" value="PRK10376.1"/>
    <property type="match status" value="1"/>
</dbReference>
<dbReference type="PANTHER" id="PTHR43364">
    <property type="entry name" value="NADH-SPECIFIC METHYLGLYOXAL REDUCTASE-RELATED"/>
    <property type="match status" value="1"/>
</dbReference>
<gene>
    <name evidence="2" type="ORF">GWK63_12540</name>
</gene>
<protein>
    <submittedName>
        <fullName evidence="2">Oxidoreductase</fullName>
    </submittedName>
</protein>
<reference evidence="2 3" key="1">
    <citation type="submission" date="2020-03" db="EMBL/GenBank/DDBJ databases">
        <title>Isolation of cellulose-producing strains, genome characterization and application of the synthesized cellulose films as an economical and sustainable material for piezoelectric sensor construction.</title>
        <authorList>
            <person name="Mangayil R.K."/>
        </authorList>
    </citation>
    <scope>NUCLEOTIDE SEQUENCE [LARGE SCALE GENOMIC DNA]</scope>
    <source>
        <strain evidence="2 3">ENS 9a1a</strain>
    </source>
</reference>
<dbReference type="PANTHER" id="PTHR43364:SF4">
    <property type="entry name" value="NAD(P)-LINKED OXIDOREDUCTASE SUPERFAMILY PROTEIN"/>
    <property type="match status" value="1"/>
</dbReference>
<dbReference type="Proteomes" id="UP000502533">
    <property type="component" value="Chromosome"/>
</dbReference>
<dbReference type="GeneID" id="85022990"/>
<dbReference type="InterPro" id="IPR050523">
    <property type="entry name" value="AKR_Detox_Biosynth"/>
</dbReference>
<dbReference type="GO" id="GO:0016491">
    <property type="term" value="F:oxidoreductase activity"/>
    <property type="evidence" value="ECO:0007669"/>
    <property type="project" value="UniProtKB-KW"/>
</dbReference>
<accession>A0A181CDF5</accession>
<dbReference type="AlphaFoldDB" id="A0A181CDF5"/>
<dbReference type="RefSeq" id="WP_007397786.1">
    <property type="nucleotide sequence ID" value="NZ_CALMTF010000025.1"/>
</dbReference>
<dbReference type="Pfam" id="PF00248">
    <property type="entry name" value="Aldo_ket_red"/>
    <property type="match status" value="1"/>
</dbReference>
<evidence type="ECO:0000313" key="3">
    <source>
        <dbReference type="Proteomes" id="UP000502533"/>
    </source>
</evidence>
<keyword evidence="3" id="KW-1185">Reference proteome</keyword>
<sequence>MNNKETTFLLGGDLPVRRMGYGAMRLCGPGVWGEPADRGNAVKVLRKAVDLGVNHIDTSDFYGPHVVNEIIREALYPYPDDLVIVTKVGARRGADKSWPSALSAAELEQAVHDNLRRLKLDCLDLVNLRIVNDADPHRPGGVPIEAPLTALMRLREKGLIRHLGLSHVTLDMVEQAMALTPIACVQNHYGILHREDDALVALCARHDMGFVPFFPLGGGIHPHSSRELESCAAEMGISVHQLSLAWLLQFSRCILPIPGTASLGHLRENMDAACLTLPDGIMNRLNNLVQS</sequence>
<name>A0A181CDF5_9PROT</name>
<evidence type="ECO:0000313" key="2">
    <source>
        <dbReference type="EMBL" id="QIP36197.1"/>
    </source>
</evidence>
<dbReference type="InterPro" id="IPR036812">
    <property type="entry name" value="NAD(P)_OxRdtase_dom_sf"/>
</dbReference>
<dbReference type="KEGG" id="kre:GWK63_12540"/>
<proteinExistence type="predicted"/>
<dbReference type="CDD" id="cd19088">
    <property type="entry name" value="AKR_AKR13B1"/>
    <property type="match status" value="1"/>
</dbReference>
<dbReference type="SUPFAM" id="SSF51430">
    <property type="entry name" value="NAD(P)-linked oxidoreductase"/>
    <property type="match status" value="1"/>
</dbReference>
<organism evidence="2 3">
    <name type="scientific">Komagataeibacter rhaeticus</name>
    <dbReference type="NCBI Taxonomy" id="215221"/>
    <lineage>
        <taxon>Bacteria</taxon>
        <taxon>Pseudomonadati</taxon>
        <taxon>Pseudomonadota</taxon>
        <taxon>Alphaproteobacteria</taxon>
        <taxon>Acetobacterales</taxon>
        <taxon>Acetobacteraceae</taxon>
        <taxon>Komagataeibacter</taxon>
    </lineage>
</organism>